<comment type="similarity">
    <text evidence="2">Belongs to the NOSIP family.</text>
</comment>
<dbReference type="InterPro" id="IPR013083">
    <property type="entry name" value="Znf_RING/FYVE/PHD"/>
</dbReference>
<dbReference type="OrthoDB" id="116827at2759"/>
<evidence type="ECO:0000256" key="1">
    <source>
        <dbReference type="ARBA" id="ARBA00004123"/>
    </source>
</evidence>
<proteinExistence type="inferred from homology"/>
<evidence type="ECO:0000256" key="4">
    <source>
        <dbReference type="SAM" id="Coils"/>
    </source>
</evidence>
<dbReference type="AlphaFoldDB" id="A0A9W7BJF3"/>
<feature type="coiled-coil region" evidence="4">
    <location>
        <begin position="84"/>
        <end position="116"/>
    </location>
</feature>
<comment type="subcellular location">
    <subcellularLocation>
        <location evidence="1">Nucleus</location>
    </subcellularLocation>
</comment>
<dbReference type="PANTHER" id="PTHR13063:SF10">
    <property type="entry name" value="NITRIC OXIDE SYNTHASE-INTERACTING PROTEIN"/>
    <property type="match status" value="1"/>
</dbReference>
<dbReference type="PANTHER" id="PTHR13063">
    <property type="entry name" value="ENOS INTERACTING PROTEIN"/>
    <property type="match status" value="1"/>
</dbReference>
<dbReference type="EMBL" id="BRXY01000360">
    <property type="protein sequence ID" value="GMH89611.1"/>
    <property type="molecule type" value="Genomic_DNA"/>
</dbReference>
<dbReference type="GO" id="GO:0005634">
    <property type="term" value="C:nucleus"/>
    <property type="evidence" value="ECO:0007669"/>
    <property type="project" value="UniProtKB-SubCell"/>
</dbReference>
<evidence type="ECO:0000259" key="5">
    <source>
        <dbReference type="Pfam" id="PF15906"/>
    </source>
</evidence>
<feature type="domain" description="Nitric oxide synthase-interacting protein zinc-finger" evidence="5">
    <location>
        <begin position="23"/>
        <end position="75"/>
    </location>
</feature>
<evidence type="ECO:0000313" key="7">
    <source>
        <dbReference type="Proteomes" id="UP001165085"/>
    </source>
</evidence>
<protein>
    <recommendedName>
        <fullName evidence="5">Nitric oxide synthase-interacting protein zinc-finger domain-containing protein</fullName>
    </recommendedName>
</protein>
<name>A0A9W7BJF3_9STRA</name>
<reference evidence="7" key="1">
    <citation type="journal article" date="2023" name="Commun. Biol.">
        <title>Genome analysis of Parmales, the sister group of diatoms, reveals the evolutionary specialization of diatoms from phago-mixotrophs to photoautotrophs.</title>
        <authorList>
            <person name="Ban H."/>
            <person name="Sato S."/>
            <person name="Yoshikawa S."/>
            <person name="Yamada K."/>
            <person name="Nakamura Y."/>
            <person name="Ichinomiya M."/>
            <person name="Sato N."/>
            <person name="Blanc-Mathieu R."/>
            <person name="Endo H."/>
            <person name="Kuwata A."/>
            <person name="Ogata H."/>
        </authorList>
    </citation>
    <scope>NUCLEOTIDE SEQUENCE [LARGE SCALE GENOMIC DNA]</scope>
    <source>
        <strain evidence="7">NIES 3701</strain>
    </source>
</reference>
<dbReference type="GO" id="GO:0061630">
    <property type="term" value="F:ubiquitin protein ligase activity"/>
    <property type="evidence" value="ECO:0007669"/>
    <property type="project" value="InterPro"/>
</dbReference>
<keyword evidence="3" id="KW-0539">Nucleus</keyword>
<sequence length="298" mass="33464">MVRRKSQKQNNHNPFTHQEARSTLTHYGTQSVRVGSDSQLPFGHCALSLTPIMDAVVSPSGTLYEREAAVSYLMREMEKLRVWREAYEQQCKNDAKEQAQLEQKSLSEKVQNFEAKEGGVVMSGTETSHVNKHGEARKEKLKKEGFEVLDKEEKQNVLKRTSYWLSDWTPDAGKKRVEVPPKRASSPFSGRELRLKDLKSVTLKRDSDSTEKNAVGTDVVFVCAVSNKRLTTQPCVAITKTGSVMLKSSFDEFAKKDMVCPVTGSKFKDKDVVELKKCATGYASSGKVEAEVYRPTMV</sequence>
<dbReference type="Proteomes" id="UP001165085">
    <property type="component" value="Unassembled WGS sequence"/>
</dbReference>
<dbReference type="Gene3D" id="3.30.40.10">
    <property type="entry name" value="Zinc/RING finger domain, C3HC4 (zinc finger)"/>
    <property type="match status" value="1"/>
</dbReference>
<keyword evidence="4" id="KW-0175">Coiled coil</keyword>
<keyword evidence="7" id="KW-1185">Reference proteome</keyword>
<dbReference type="Pfam" id="PF15906">
    <property type="entry name" value="zf-NOSIP"/>
    <property type="match status" value="1"/>
</dbReference>
<dbReference type="InterPro" id="IPR031790">
    <property type="entry name" value="Znf-NOSIP"/>
</dbReference>
<evidence type="ECO:0000313" key="6">
    <source>
        <dbReference type="EMBL" id="GMH89611.1"/>
    </source>
</evidence>
<dbReference type="Pfam" id="PF04641">
    <property type="entry name" value="Rtf2"/>
    <property type="match status" value="1"/>
</dbReference>
<accession>A0A9W7BJF3</accession>
<evidence type="ECO:0000256" key="3">
    <source>
        <dbReference type="ARBA" id="ARBA00023242"/>
    </source>
</evidence>
<comment type="caution">
    <text evidence="6">The sequence shown here is derived from an EMBL/GenBank/DDBJ whole genome shotgun (WGS) entry which is preliminary data.</text>
</comment>
<gene>
    <name evidence="6" type="ORF">TrST_g3513</name>
</gene>
<evidence type="ECO:0000256" key="2">
    <source>
        <dbReference type="ARBA" id="ARBA00008126"/>
    </source>
</evidence>
<dbReference type="InterPro" id="IPR016818">
    <property type="entry name" value="NOSIP"/>
</dbReference>
<organism evidence="6 7">
    <name type="scientific">Triparma strigata</name>
    <dbReference type="NCBI Taxonomy" id="1606541"/>
    <lineage>
        <taxon>Eukaryota</taxon>
        <taxon>Sar</taxon>
        <taxon>Stramenopiles</taxon>
        <taxon>Ochrophyta</taxon>
        <taxon>Bolidophyceae</taxon>
        <taxon>Parmales</taxon>
        <taxon>Triparmaceae</taxon>
        <taxon>Triparma</taxon>
    </lineage>
</organism>